<dbReference type="EMBL" id="FORG01000019">
    <property type="protein sequence ID" value="SFJ89970.1"/>
    <property type="molecule type" value="Genomic_DNA"/>
</dbReference>
<evidence type="ECO:0000313" key="3">
    <source>
        <dbReference type="EMBL" id="SFJ89970.1"/>
    </source>
</evidence>
<sequence length="430" mass="46863">MTVDTVRPPINRGLSLVSLALVLAIVLLAAPIGMQKYADYTDQRAWNVTAEHLTIVSQGSRRYIKDNYTTLLNQIKDGKPRSISGQDLRDKGYLPHGFALTNNNNQTYVLSVARNPAKKDSMVAFILTTGGSEIPFKGLRFISTGITGLGGYIYPDNIANGAGGGWQVKLTDFGLSGQSGHIVSYLSSEVLGTAAEESDRLYRFKVNGRPDLNRMHTSIDLNNYDIDNGGNINGKKINAQNGNFSESLAVNKDITSNNGWIITQNDKGWMNSTHQGGFYMSDENWVRSWKDKGIYTGGQVKAGNIESNDKIHSKGRISTDEFLQLGVAQVNKSCNSNGLVGRDSDGNILSCKSGTWQSTSQLNDAVFFSKSAWDGETVNLGKHKFCALHRAVYDYTNYRGCLVSRNNNGDWILKSIVGGNGEASCAAACI</sequence>
<dbReference type="RefSeq" id="WP_175494972.1">
    <property type="nucleotide sequence ID" value="NZ_CAWNQB010000013.1"/>
</dbReference>
<evidence type="ECO:0000313" key="2">
    <source>
        <dbReference type="EMBL" id="PHM37619.1"/>
    </source>
</evidence>
<dbReference type="Proteomes" id="UP000198919">
    <property type="component" value="Unassembled WGS sequence"/>
</dbReference>
<reference evidence="4" key="2">
    <citation type="submission" date="2016-10" db="EMBL/GenBank/DDBJ databases">
        <authorList>
            <person name="Varghese N."/>
            <person name="Submissions S."/>
        </authorList>
    </citation>
    <scope>NUCLEOTIDE SEQUENCE [LARGE SCALE GENOMIC DNA]</scope>
    <source>
        <strain evidence="4">DSM 17908</strain>
    </source>
</reference>
<accession>A0A1I3V4A4</accession>
<dbReference type="InterPro" id="IPR007001">
    <property type="entry name" value="Shufflon_N"/>
</dbReference>
<protein>
    <submittedName>
        <fullName evidence="3">Shufflon protein, N-terminal constant region</fullName>
    </submittedName>
    <submittedName>
        <fullName evidence="2">Type IV pilus biogenesis protein PilV</fullName>
    </submittedName>
</protein>
<organism evidence="3 4">
    <name type="scientific">Xenorhabdus mauleonii</name>
    <dbReference type="NCBI Taxonomy" id="351675"/>
    <lineage>
        <taxon>Bacteria</taxon>
        <taxon>Pseudomonadati</taxon>
        <taxon>Pseudomonadota</taxon>
        <taxon>Gammaproteobacteria</taxon>
        <taxon>Enterobacterales</taxon>
        <taxon>Morganellaceae</taxon>
        <taxon>Xenorhabdus</taxon>
    </lineage>
</organism>
<dbReference type="Proteomes" id="UP000224607">
    <property type="component" value="Unassembled WGS sequence"/>
</dbReference>
<reference evidence="2 5" key="3">
    <citation type="journal article" date="2017" name="Nat. Microbiol.">
        <title>Natural product diversity associated with the nematode symbionts Photorhabdus and Xenorhabdus.</title>
        <authorList>
            <person name="Tobias N.J."/>
            <person name="Wolff H."/>
            <person name="Djahanschiri B."/>
            <person name="Grundmann F."/>
            <person name="Kronenwerth M."/>
            <person name="Shi Y.M."/>
            <person name="Simonyi S."/>
            <person name="Grun P."/>
            <person name="Shapiro-Ilan D."/>
            <person name="Pidot S.J."/>
            <person name="Stinear T.P."/>
            <person name="Ebersberger I."/>
            <person name="Bode H.B."/>
        </authorList>
    </citation>
    <scope>NUCLEOTIDE SEQUENCE [LARGE SCALE GENOMIC DNA]</scope>
    <source>
        <strain evidence="2 5">DSM 17908</strain>
    </source>
</reference>
<keyword evidence="5" id="KW-1185">Reference proteome</keyword>
<evidence type="ECO:0000313" key="5">
    <source>
        <dbReference type="Proteomes" id="UP000224607"/>
    </source>
</evidence>
<evidence type="ECO:0000259" key="1">
    <source>
        <dbReference type="Pfam" id="PF04917"/>
    </source>
</evidence>
<reference evidence="3" key="1">
    <citation type="submission" date="2016-10" db="EMBL/GenBank/DDBJ databases">
        <authorList>
            <person name="de Groot N.N."/>
        </authorList>
    </citation>
    <scope>NUCLEOTIDE SEQUENCE [LARGE SCALE GENOMIC DNA]</scope>
    <source>
        <strain evidence="3">DSM 17908</strain>
    </source>
</reference>
<dbReference type="STRING" id="351675.SAMN05421680_11941"/>
<dbReference type="EMBL" id="NITY01000020">
    <property type="protein sequence ID" value="PHM37619.1"/>
    <property type="molecule type" value="Genomic_DNA"/>
</dbReference>
<name>A0A1I3V4A4_9GAMM</name>
<dbReference type="AlphaFoldDB" id="A0A1I3V4A4"/>
<feature type="domain" description="Bacterial shufflon protein N-terminal" evidence="1">
    <location>
        <begin position="39"/>
        <end position="354"/>
    </location>
</feature>
<gene>
    <name evidence="3" type="ORF">SAMN05421680_11941</name>
    <name evidence="2" type="ORF">Xmau_03837</name>
</gene>
<proteinExistence type="predicted"/>
<dbReference type="Pfam" id="PF04917">
    <property type="entry name" value="Shufflon_N"/>
    <property type="match status" value="1"/>
</dbReference>
<evidence type="ECO:0000313" key="4">
    <source>
        <dbReference type="Proteomes" id="UP000198919"/>
    </source>
</evidence>